<dbReference type="EMBL" id="JANAFB010000063">
    <property type="protein sequence ID" value="MCP3427227.1"/>
    <property type="molecule type" value="Genomic_DNA"/>
</dbReference>
<feature type="transmembrane region" description="Helical" evidence="6">
    <location>
        <begin position="344"/>
        <end position="363"/>
    </location>
</feature>
<feature type="transmembrane region" description="Helical" evidence="6">
    <location>
        <begin position="497"/>
        <end position="517"/>
    </location>
</feature>
<dbReference type="RefSeq" id="WP_254168990.1">
    <property type="nucleotide sequence ID" value="NZ_JANAFB010000063.1"/>
</dbReference>
<comment type="subcellular location">
    <subcellularLocation>
        <location evidence="1">Cell membrane</location>
        <topology evidence="1">Multi-pass membrane protein</topology>
    </subcellularLocation>
</comment>
<keyword evidence="9" id="KW-1185">Reference proteome</keyword>
<evidence type="ECO:0000256" key="1">
    <source>
        <dbReference type="ARBA" id="ARBA00004651"/>
    </source>
</evidence>
<dbReference type="InterPro" id="IPR004477">
    <property type="entry name" value="ComEC_N"/>
</dbReference>
<evidence type="ECO:0000313" key="9">
    <source>
        <dbReference type="Proteomes" id="UP001139502"/>
    </source>
</evidence>
<feature type="transmembrane region" description="Helical" evidence="6">
    <location>
        <begin position="403"/>
        <end position="424"/>
    </location>
</feature>
<accession>A0A9X2HGE5</accession>
<feature type="transmembrane region" description="Helical" evidence="6">
    <location>
        <begin position="375"/>
        <end position="397"/>
    </location>
</feature>
<feature type="transmembrane region" description="Helical" evidence="6">
    <location>
        <begin position="307"/>
        <end position="324"/>
    </location>
</feature>
<sequence>MAGSESRPLPRPRGADLRLLPAAGMVWAAAAAVEAGAPVPPRPAALAPVAVAALLHLVLRPLLLRVVRPSWARIAEGVAASATLCLIALAAFVACIGPADEGAGRRLGDAADSERTVRLLVESQGEARVVQGRFGSSQVLDAVVREADGVRLDSGPAERITLWRALPEGARTERPCGAEEQTCELTVLGRLMRDGGRYAMQVGAMTPSPPRSPDGPEEALVPAWLGDVVDRLRTGQERRAEAQLAQDAAALVLGMTYGDDSGLRPETEEALKTAGLTHLTAVSGANVALVFLLGVHAVRWTRCPRPTTIGVGLAAVGGYVVLVGPEPSVLRAAVMGLLGGVTLALGRGGAAVATLWIAIIVLLCADRHLVGEPGFILSVLATAGIVLQGPMLCRVLVGWMPRFIADPLSVTAVAGLWCGPYLVWMTEYWAPFTLPANLLVAPVVPGVTLTGLLALCLQGSAPVGASLTIAAGWGARWVELVGVGAGSLPLSRVEAGASPGPVVFAAVLALVVTVLAYRADPLRGRRGGALPDNLSLSLDRPP</sequence>
<comment type="caution">
    <text evidence="8">The sequence shown here is derived from an EMBL/GenBank/DDBJ whole genome shotgun (WGS) entry which is preliminary data.</text>
</comment>
<organism evidence="8 9">
    <name type="scientific">Rothia santali</name>
    <dbReference type="NCBI Taxonomy" id="2949643"/>
    <lineage>
        <taxon>Bacteria</taxon>
        <taxon>Bacillati</taxon>
        <taxon>Actinomycetota</taxon>
        <taxon>Actinomycetes</taxon>
        <taxon>Micrococcales</taxon>
        <taxon>Micrococcaceae</taxon>
        <taxon>Rothia</taxon>
    </lineage>
</organism>
<dbReference type="PANTHER" id="PTHR30619">
    <property type="entry name" value="DNA INTERNALIZATION/COMPETENCE PROTEIN COMEC/REC2"/>
    <property type="match status" value="1"/>
</dbReference>
<keyword evidence="2" id="KW-1003">Cell membrane</keyword>
<feature type="domain" description="ComEC/Rec2-related protein" evidence="7">
    <location>
        <begin position="255"/>
        <end position="515"/>
    </location>
</feature>
<feature type="transmembrane region" description="Helical" evidence="6">
    <location>
        <begin position="45"/>
        <end position="66"/>
    </location>
</feature>
<dbReference type="GO" id="GO:0005886">
    <property type="term" value="C:plasma membrane"/>
    <property type="evidence" value="ECO:0007669"/>
    <property type="project" value="UniProtKB-SubCell"/>
</dbReference>
<reference evidence="8" key="1">
    <citation type="submission" date="2022-06" db="EMBL/GenBank/DDBJ databases">
        <title>Rothia sp. isolated from sandalwood seedling.</title>
        <authorList>
            <person name="Tuikhar N."/>
            <person name="Kirdat K."/>
            <person name="Thorat V."/>
            <person name="Swetha P."/>
            <person name="Padma S."/>
            <person name="Sundararaj R."/>
            <person name="Yadav A."/>
        </authorList>
    </citation>
    <scope>NUCLEOTIDE SEQUENCE</scope>
    <source>
        <strain evidence="8">AR01</strain>
    </source>
</reference>
<feature type="transmembrane region" description="Helical" evidence="6">
    <location>
        <begin position="78"/>
        <end position="99"/>
    </location>
</feature>
<evidence type="ECO:0000256" key="5">
    <source>
        <dbReference type="ARBA" id="ARBA00023136"/>
    </source>
</evidence>
<keyword evidence="4 6" id="KW-1133">Transmembrane helix</keyword>
<name>A0A9X2HGE5_9MICC</name>
<dbReference type="Proteomes" id="UP001139502">
    <property type="component" value="Unassembled WGS sequence"/>
</dbReference>
<dbReference type="NCBIfam" id="TIGR00360">
    <property type="entry name" value="ComEC_N-term"/>
    <property type="match status" value="1"/>
</dbReference>
<evidence type="ECO:0000256" key="4">
    <source>
        <dbReference type="ARBA" id="ARBA00022989"/>
    </source>
</evidence>
<feature type="transmembrane region" description="Helical" evidence="6">
    <location>
        <begin position="275"/>
        <end position="295"/>
    </location>
</feature>
<dbReference type="PANTHER" id="PTHR30619:SF7">
    <property type="entry name" value="BETA-LACTAMASE DOMAIN PROTEIN"/>
    <property type="match status" value="1"/>
</dbReference>
<feature type="transmembrane region" description="Helical" evidence="6">
    <location>
        <begin position="436"/>
        <end position="455"/>
    </location>
</feature>
<dbReference type="Pfam" id="PF03772">
    <property type="entry name" value="Competence"/>
    <property type="match status" value="1"/>
</dbReference>
<evidence type="ECO:0000259" key="7">
    <source>
        <dbReference type="Pfam" id="PF03772"/>
    </source>
</evidence>
<keyword evidence="5 6" id="KW-0472">Membrane</keyword>
<protein>
    <submittedName>
        <fullName evidence="8">ComEC/Rec2 family competence protein</fullName>
    </submittedName>
</protein>
<dbReference type="InterPro" id="IPR052159">
    <property type="entry name" value="Competence_DNA_uptake"/>
</dbReference>
<gene>
    <name evidence="8" type="ORF">NBM05_14740</name>
</gene>
<keyword evidence="3 6" id="KW-0812">Transmembrane</keyword>
<evidence type="ECO:0000256" key="3">
    <source>
        <dbReference type="ARBA" id="ARBA00022692"/>
    </source>
</evidence>
<evidence type="ECO:0000313" key="8">
    <source>
        <dbReference type="EMBL" id="MCP3427227.1"/>
    </source>
</evidence>
<proteinExistence type="predicted"/>
<dbReference type="AlphaFoldDB" id="A0A9X2HGE5"/>
<evidence type="ECO:0000256" key="6">
    <source>
        <dbReference type="SAM" id="Phobius"/>
    </source>
</evidence>
<evidence type="ECO:0000256" key="2">
    <source>
        <dbReference type="ARBA" id="ARBA00022475"/>
    </source>
</evidence>